<dbReference type="FunFam" id="3.40.605.10:FF:000007">
    <property type="entry name" value="NAD/NADP-dependent betaine aldehyde dehydrogenase"/>
    <property type="match status" value="1"/>
</dbReference>
<evidence type="ECO:0000313" key="7">
    <source>
        <dbReference type="EMBL" id="MBB5799314.1"/>
    </source>
</evidence>
<evidence type="ECO:0000256" key="1">
    <source>
        <dbReference type="ARBA" id="ARBA00009986"/>
    </source>
</evidence>
<evidence type="ECO:0000256" key="5">
    <source>
        <dbReference type="SAM" id="MobiDB-lite"/>
    </source>
</evidence>
<evidence type="ECO:0000313" key="8">
    <source>
        <dbReference type="Proteomes" id="UP000590647"/>
    </source>
</evidence>
<dbReference type="Gene3D" id="3.40.309.10">
    <property type="entry name" value="Aldehyde Dehydrogenase, Chain A, domain 2"/>
    <property type="match status" value="1"/>
</dbReference>
<feature type="region of interest" description="Disordered" evidence="5">
    <location>
        <begin position="1"/>
        <end position="21"/>
    </location>
</feature>
<dbReference type="InterPro" id="IPR029510">
    <property type="entry name" value="Ald_DH_CS_GLU"/>
</dbReference>
<dbReference type="PANTHER" id="PTHR11699">
    <property type="entry name" value="ALDEHYDE DEHYDROGENASE-RELATED"/>
    <property type="match status" value="1"/>
</dbReference>
<dbReference type="AlphaFoldDB" id="A0A7W9HCA0"/>
<dbReference type="InterPro" id="IPR016161">
    <property type="entry name" value="Ald_DH/histidinol_DH"/>
</dbReference>
<name>A0A7W9HCA0_9ACTN</name>
<dbReference type="Pfam" id="PF00171">
    <property type="entry name" value="Aldedh"/>
    <property type="match status" value="1"/>
</dbReference>
<dbReference type="InterPro" id="IPR016160">
    <property type="entry name" value="Ald_DH_CS_CYS"/>
</dbReference>
<dbReference type="InterPro" id="IPR015590">
    <property type="entry name" value="Aldehyde_DH_dom"/>
</dbReference>
<dbReference type="RefSeq" id="WP_184991554.1">
    <property type="nucleotide sequence ID" value="NZ_JACHNE010000001.1"/>
</dbReference>
<evidence type="ECO:0000256" key="2">
    <source>
        <dbReference type="ARBA" id="ARBA00023002"/>
    </source>
</evidence>
<accession>A0A7W9HCA0</accession>
<dbReference type="Gene3D" id="3.40.605.10">
    <property type="entry name" value="Aldehyde Dehydrogenase, Chain A, domain 1"/>
    <property type="match status" value="1"/>
</dbReference>
<reference evidence="7 8" key="1">
    <citation type="submission" date="2020-08" db="EMBL/GenBank/DDBJ databases">
        <title>Sequencing the genomes of 1000 actinobacteria strains.</title>
        <authorList>
            <person name="Klenk H.-P."/>
        </authorList>
    </citation>
    <scope>NUCLEOTIDE SEQUENCE [LARGE SCALE GENOMIC DNA]</scope>
    <source>
        <strain evidence="7 8">DSM 40084</strain>
    </source>
</reference>
<keyword evidence="8" id="KW-1185">Reference proteome</keyword>
<feature type="active site" evidence="3">
    <location>
        <position position="253"/>
    </location>
</feature>
<feature type="domain" description="Aldehyde dehydrogenase" evidence="6">
    <location>
        <begin position="24"/>
        <end position="478"/>
    </location>
</feature>
<dbReference type="FunFam" id="3.40.309.10:FF:000012">
    <property type="entry name" value="Betaine aldehyde dehydrogenase"/>
    <property type="match status" value="1"/>
</dbReference>
<sequence length="498" mass="52894">MSTHSVTPVRELPFIGGAPREPHSSATFEAVNPANGEILAHVADCDAVDVDRAVSVAGAAQREWMSWDAGRRIAVLLRWADAVEQQRAELGETDTRNMGRVLREALGDGAASARMIRYWAGQVDRMTGHQVPANSGHLSYTTREPLGVIGVIMPWNGPVGSFCSRVAPAIACGNAAVVKPSEMSPLSALRLAALLSEAGAPEGLVNVVTGGGVTGAAVAEHPGIGGVTFTGSVPTGRRIAHAAAETFKKTVLELGGKSPNIVFEDADLDAAGRGALWGVFNNAGQVCVAGTRLLVQRSIAPEFIEQLRRRAARIRVGDPMDPKTHMGPLASQQQFERVSNYLRIARDEGARVLSGGGTPKDTHPEGLFVEPTVLTEVSQSMRVAREEIFGPILSVLVFDDEDEAVALANDVEYGLSANIWTRDLGRMHRMAGLVQAGTIWGNTMRLHHPGLWFGGIKASGQGSAYAEGAIEGSTRVRRVTIRFDEAAPTPAWGDLDGD</sequence>
<evidence type="ECO:0000256" key="4">
    <source>
        <dbReference type="RuleBase" id="RU003345"/>
    </source>
</evidence>
<protein>
    <submittedName>
        <fullName evidence="7">Acyl-CoA reductase-like NAD-dependent aldehyde dehydrogenase</fullName>
    </submittedName>
</protein>
<dbReference type="InterPro" id="IPR016163">
    <property type="entry name" value="Ald_DH_C"/>
</dbReference>
<evidence type="ECO:0000256" key="3">
    <source>
        <dbReference type="PROSITE-ProRule" id="PRU10007"/>
    </source>
</evidence>
<dbReference type="Proteomes" id="UP000590647">
    <property type="component" value="Unassembled WGS sequence"/>
</dbReference>
<comment type="caution">
    <text evidence="7">The sequence shown here is derived from an EMBL/GenBank/DDBJ whole genome shotgun (WGS) entry which is preliminary data.</text>
</comment>
<organism evidence="7 8">
    <name type="scientific">Streptomyces caelestis</name>
    <dbReference type="NCBI Taxonomy" id="36816"/>
    <lineage>
        <taxon>Bacteria</taxon>
        <taxon>Bacillati</taxon>
        <taxon>Actinomycetota</taxon>
        <taxon>Actinomycetes</taxon>
        <taxon>Kitasatosporales</taxon>
        <taxon>Streptomycetaceae</taxon>
        <taxon>Streptomyces</taxon>
    </lineage>
</organism>
<evidence type="ECO:0000259" key="6">
    <source>
        <dbReference type="Pfam" id="PF00171"/>
    </source>
</evidence>
<comment type="similarity">
    <text evidence="1 4">Belongs to the aldehyde dehydrogenase family.</text>
</comment>
<dbReference type="GO" id="GO:0016620">
    <property type="term" value="F:oxidoreductase activity, acting on the aldehyde or oxo group of donors, NAD or NADP as acceptor"/>
    <property type="evidence" value="ECO:0007669"/>
    <property type="project" value="InterPro"/>
</dbReference>
<gene>
    <name evidence="7" type="ORF">HDA41_007278</name>
</gene>
<dbReference type="SUPFAM" id="SSF53720">
    <property type="entry name" value="ALDH-like"/>
    <property type="match status" value="1"/>
</dbReference>
<dbReference type="EMBL" id="JACHNE010000001">
    <property type="protein sequence ID" value="MBB5799314.1"/>
    <property type="molecule type" value="Genomic_DNA"/>
</dbReference>
<proteinExistence type="inferred from homology"/>
<dbReference type="PROSITE" id="PS00687">
    <property type="entry name" value="ALDEHYDE_DEHYDR_GLU"/>
    <property type="match status" value="1"/>
</dbReference>
<dbReference type="InterPro" id="IPR016162">
    <property type="entry name" value="Ald_DH_N"/>
</dbReference>
<keyword evidence="2 4" id="KW-0560">Oxidoreductase</keyword>
<dbReference type="PROSITE" id="PS00070">
    <property type="entry name" value="ALDEHYDE_DEHYDR_CYS"/>
    <property type="match status" value="1"/>
</dbReference>